<name>M5RWD6_9BACT</name>
<reference evidence="1 2" key="1">
    <citation type="journal article" date="2013" name="Mar. Genomics">
        <title>Expression of sulfatases in Rhodopirellula baltica and the diversity of sulfatases in the genus Rhodopirellula.</title>
        <authorList>
            <person name="Wegner C.E."/>
            <person name="Richter-Heitmann T."/>
            <person name="Klindworth A."/>
            <person name="Klockow C."/>
            <person name="Richter M."/>
            <person name="Achstetter T."/>
            <person name="Glockner F.O."/>
            <person name="Harder J."/>
        </authorList>
    </citation>
    <scope>NUCLEOTIDE SEQUENCE [LARGE SCALE GENOMIC DNA]</scope>
    <source>
        <strain evidence="1 2">SM1</strain>
    </source>
</reference>
<evidence type="ECO:0000313" key="1">
    <source>
        <dbReference type="EMBL" id="EMI18259.1"/>
    </source>
</evidence>
<dbReference type="EMBL" id="ANOG01000687">
    <property type="protein sequence ID" value="EMI18259.1"/>
    <property type="molecule type" value="Genomic_DNA"/>
</dbReference>
<accession>M5RWD6</accession>
<dbReference type="Proteomes" id="UP000011991">
    <property type="component" value="Unassembled WGS sequence"/>
</dbReference>
<proteinExistence type="predicted"/>
<protein>
    <submittedName>
        <fullName evidence="1">Uncharacterized protein</fullName>
    </submittedName>
</protein>
<organism evidence="1 2">
    <name type="scientific">Rhodopirellula maiorica SM1</name>
    <dbReference type="NCBI Taxonomy" id="1265738"/>
    <lineage>
        <taxon>Bacteria</taxon>
        <taxon>Pseudomonadati</taxon>
        <taxon>Planctomycetota</taxon>
        <taxon>Planctomycetia</taxon>
        <taxon>Pirellulales</taxon>
        <taxon>Pirellulaceae</taxon>
        <taxon>Novipirellula</taxon>
    </lineage>
</organism>
<comment type="caution">
    <text evidence="1">The sequence shown here is derived from an EMBL/GenBank/DDBJ whole genome shotgun (WGS) entry which is preliminary data.</text>
</comment>
<dbReference type="PATRIC" id="fig|1265738.3.peg.4844"/>
<evidence type="ECO:0000313" key="2">
    <source>
        <dbReference type="Proteomes" id="UP000011991"/>
    </source>
</evidence>
<keyword evidence="2" id="KW-1185">Reference proteome</keyword>
<sequence length="172" mass="19108">MTALLVFIVAKGEAFLADILHKILVADPRRLQVRVQGVDHVAKIDVAAIVGANSIDDVVSDIAYKQVVSVFYASPFSQFRYLEKVAGFELDTEFVDRWIELKATRDIIVHNNGTINETYLQKSGSAARGTLGETISVPQEYFHQAAVTVKRVTGRYASQIQSKLREKKPKAT</sequence>
<dbReference type="AlphaFoldDB" id="M5RWD6"/>
<gene>
    <name evidence="1" type="ORF">RMSM_04820</name>
</gene>